<dbReference type="RefSeq" id="WP_255226371.1">
    <property type="nucleotide sequence ID" value="NZ_JAJEKE010000002.1"/>
</dbReference>
<dbReference type="InterPro" id="IPR000847">
    <property type="entry name" value="LysR_HTH_N"/>
</dbReference>
<accession>A0ABT1NG81</accession>
<dbReference type="InterPro" id="IPR036388">
    <property type="entry name" value="WH-like_DNA-bd_sf"/>
</dbReference>
<dbReference type="InterPro" id="IPR051815">
    <property type="entry name" value="Molybdate_resp_trans_reg"/>
</dbReference>
<sequence>MKLESRFWLEEDGVKVFGKGPLILLEAVDKLGTLNKAANKLDMSYSKAWSMIKRAEAKLGFSLLERHTGGIEGGGSDLTPEARALIKSYRNFCKEADNILDELYNKHFENGF</sequence>
<evidence type="ECO:0000313" key="3">
    <source>
        <dbReference type="Proteomes" id="UP001651880"/>
    </source>
</evidence>
<dbReference type="Gene3D" id="1.10.10.10">
    <property type="entry name" value="Winged helix-like DNA-binding domain superfamily/Winged helix DNA-binding domain"/>
    <property type="match status" value="1"/>
</dbReference>
<reference evidence="2 3" key="1">
    <citation type="submission" date="2021-10" db="EMBL/GenBank/DDBJ databases">
        <title>Lutispora strain m25 sp. nov., a thermophilic, non-spore-forming bacterium isolated from a lab-scale methanogenic bioreactor digesting anaerobic sludge.</title>
        <authorList>
            <person name="El Houari A."/>
            <person name="Mcdonald J."/>
        </authorList>
    </citation>
    <scope>NUCLEOTIDE SEQUENCE [LARGE SCALE GENOMIC DNA]</scope>
    <source>
        <strain evidence="3">m25</strain>
    </source>
</reference>
<proteinExistence type="predicted"/>
<evidence type="ECO:0000313" key="2">
    <source>
        <dbReference type="EMBL" id="MCQ1528856.1"/>
    </source>
</evidence>
<keyword evidence="3" id="KW-1185">Reference proteome</keyword>
<dbReference type="Proteomes" id="UP001651880">
    <property type="component" value="Unassembled WGS sequence"/>
</dbReference>
<dbReference type="SUPFAM" id="SSF46785">
    <property type="entry name" value="Winged helix' DNA-binding domain"/>
    <property type="match status" value="1"/>
</dbReference>
<feature type="domain" description="HTH lysR-type" evidence="1">
    <location>
        <begin position="24"/>
        <end position="82"/>
    </location>
</feature>
<dbReference type="PANTHER" id="PTHR30432">
    <property type="entry name" value="TRANSCRIPTIONAL REGULATOR MODE"/>
    <property type="match status" value="1"/>
</dbReference>
<protein>
    <submittedName>
        <fullName evidence="2">LysR family transcriptional regulator</fullName>
    </submittedName>
</protein>
<evidence type="ECO:0000259" key="1">
    <source>
        <dbReference type="Pfam" id="PF00126"/>
    </source>
</evidence>
<dbReference type="EMBL" id="JAJEKE010000002">
    <property type="protein sequence ID" value="MCQ1528856.1"/>
    <property type="molecule type" value="Genomic_DNA"/>
</dbReference>
<organism evidence="2 3">
    <name type="scientific">Lutispora saccharofermentans</name>
    <dbReference type="NCBI Taxonomy" id="3024236"/>
    <lineage>
        <taxon>Bacteria</taxon>
        <taxon>Bacillati</taxon>
        <taxon>Bacillota</taxon>
        <taxon>Clostridia</taxon>
        <taxon>Lutisporales</taxon>
        <taxon>Lutisporaceae</taxon>
        <taxon>Lutispora</taxon>
    </lineage>
</organism>
<gene>
    <name evidence="2" type="ORF">LJD61_04760</name>
</gene>
<dbReference type="PANTHER" id="PTHR30432:SF1">
    <property type="entry name" value="DNA-BINDING TRANSCRIPTIONAL DUAL REGULATOR MODE"/>
    <property type="match status" value="1"/>
</dbReference>
<dbReference type="InterPro" id="IPR036390">
    <property type="entry name" value="WH_DNA-bd_sf"/>
</dbReference>
<name>A0ABT1NG81_9FIRM</name>
<dbReference type="Pfam" id="PF00126">
    <property type="entry name" value="HTH_1"/>
    <property type="match status" value="1"/>
</dbReference>
<comment type="caution">
    <text evidence="2">The sequence shown here is derived from an EMBL/GenBank/DDBJ whole genome shotgun (WGS) entry which is preliminary data.</text>
</comment>